<proteinExistence type="predicted"/>
<feature type="transmembrane region" description="Helical" evidence="1">
    <location>
        <begin position="27"/>
        <end position="44"/>
    </location>
</feature>
<keyword evidence="1" id="KW-1133">Transmembrane helix</keyword>
<comment type="caution">
    <text evidence="2">The sequence shown here is derived from an EMBL/GenBank/DDBJ whole genome shotgun (WGS) entry which is preliminary data.</text>
</comment>
<sequence>MKVLLGFIAAFLLIVFITNYWQMMLWVVIAVFVIPMTYEGFKFVREYRADMRKVKADYFKGLDERTNLQHQQYLAGRDEGVYGDYPPTHLD</sequence>
<protein>
    <submittedName>
        <fullName evidence="2">Uncharacterized protein</fullName>
    </submittedName>
</protein>
<keyword evidence="1" id="KW-0472">Membrane</keyword>
<keyword evidence="1" id="KW-0812">Transmembrane</keyword>
<evidence type="ECO:0000256" key="1">
    <source>
        <dbReference type="SAM" id="Phobius"/>
    </source>
</evidence>
<accession>A0A5N5E1A5</accession>
<reference evidence="2 3" key="1">
    <citation type="journal article" date="2017" name="Poromechanics V (2013)">
        <title>Genomic Characterization of the Arsenic-Tolerant Actinobacterium, &lt;i&gt;Rhodococcus erythropolis&lt;/i&gt; S43.</title>
        <authorList>
            <person name="Retamal-Morales G."/>
            <person name="Mehnert M."/>
            <person name="Schwabe R."/>
            <person name="Tischler D."/>
            <person name="Schloemann M."/>
            <person name="Levican G.J."/>
        </authorList>
    </citation>
    <scope>NUCLEOTIDE SEQUENCE [LARGE SCALE GENOMIC DNA]</scope>
    <source>
        <strain evidence="2 3">S43</strain>
    </source>
</reference>
<evidence type="ECO:0000313" key="3">
    <source>
        <dbReference type="Proteomes" id="UP000325576"/>
    </source>
</evidence>
<gene>
    <name evidence="2" type="ORF">BS297_18740</name>
</gene>
<dbReference type="AlphaFoldDB" id="A0A5N5E1A5"/>
<dbReference type="EMBL" id="MRBO01000501">
    <property type="protein sequence ID" value="KAB2583813.1"/>
    <property type="molecule type" value="Genomic_DNA"/>
</dbReference>
<evidence type="ECO:0000313" key="2">
    <source>
        <dbReference type="EMBL" id="KAB2583813.1"/>
    </source>
</evidence>
<name>A0A5N5E1A5_RHOER</name>
<organism evidence="2 3">
    <name type="scientific">Rhodococcus erythropolis</name>
    <name type="common">Arthrobacter picolinophilus</name>
    <dbReference type="NCBI Taxonomy" id="1833"/>
    <lineage>
        <taxon>Bacteria</taxon>
        <taxon>Bacillati</taxon>
        <taxon>Actinomycetota</taxon>
        <taxon>Actinomycetes</taxon>
        <taxon>Mycobacteriales</taxon>
        <taxon>Nocardiaceae</taxon>
        <taxon>Rhodococcus</taxon>
        <taxon>Rhodococcus erythropolis group</taxon>
    </lineage>
</organism>
<dbReference type="Proteomes" id="UP000325576">
    <property type="component" value="Unassembled WGS sequence"/>
</dbReference>